<name>A0AA36CP09_9BILA</name>
<comment type="caution">
    <text evidence="1">The sequence shown here is derived from an EMBL/GenBank/DDBJ whole genome shotgun (WGS) entry which is preliminary data.</text>
</comment>
<sequence>MVNTLKLTAISLAVECVVDQNSKGEYHTEQATGVRCHVWCKYCLKKVYDTKSWGVDGLELWLWKYYKRYLL</sequence>
<accession>A0AA36CP09</accession>
<proteinExistence type="predicted"/>
<dbReference type="AlphaFoldDB" id="A0AA36CP09"/>
<dbReference type="EMBL" id="CATQJA010002579">
    <property type="protein sequence ID" value="CAJ0571713.1"/>
    <property type="molecule type" value="Genomic_DNA"/>
</dbReference>
<keyword evidence="2" id="KW-1185">Reference proteome</keyword>
<protein>
    <submittedName>
        <fullName evidence="1">Uncharacterized protein</fullName>
    </submittedName>
</protein>
<gene>
    <name evidence="1" type="ORF">MSPICULIGERA_LOCUS10113</name>
</gene>
<dbReference type="Proteomes" id="UP001177023">
    <property type="component" value="Unassembled WGS sequence"/>
</dbReference>
<organism evidence="1 2">
    <name type="scientific">Mesorhabditis spiculigera</name>
    <dbReference type="NCBI Taxonomy" id="96644"/>
    <lineage>
        <taxon>Eukaryota</taxon>
        <taxon>Metazoa</taxon>
        <taxon>Ecdysozoa</taxon>
        <taxon>Nematoda</taxon>
        <taxon>Chromadorea</taxon>
        <taxon>Rhabditida</taxon>
        <taxon>Rhabditina</taxon>
        <taxon>Rhabditomorpha</taxon>
        <taxon>Rhabditoidea</taxon>
        <taxon>Rhabditidae</taxon>
        <taxon>Mesorhabditinae</taxon>
        <taxon>Mesorhabditis</taxon>
    </lineage>
</organism>
<evidence type="ECO:0000313" key="2">
    <source>
        <dbReference type="Proteomes" id="UP001177023"/>
    </source>
</evidence>
<feature type="non-terminal residue" evidence="1">
    <location>
        <position position="1"/>
    </location>
</feature>
<evidence type="ECO:0000313" key="1">
    <source>
        <dbReference type="EMBL" id="CAJ0571713.1"/>
    </source>
</evidence>
<reference evidence="1" key="1">
    <citation type="submission" date="2023-06" db="EMBL/GenBank/DDBJ databases">
        <authorList>
            <person name="Delattre M."/>
        </authorList>
    </citation>
    <scope>NUCLEOTIDE SEQUENCE</scope>
    <source>
        <strain evidence="1">AF72</strain>
    </source>
</reference>